<dbReference type="Gene3D" id="3.40.50.300">
    <property type="entry name" value="P-loop containing nucleotide triphosphate hydrolases"/>
    <property type="match status" value="1"/>
</dbReference>
<dbReference type="EMBL" id="CP065725">
    <property type="protein sequence ID" value="QPT41157.1"/>
    <property type="molecule type" value="Genomic_DNA"/>
</dbReference>
<evidence type="ECO:0000313" key="2">
    <source>
        <dbReference type="EMBL" id="QPT41157.1"/>
    </source>
</evidence>
<dbReference type="InterPro" id="IPR003593">
    <property type="entry name" value="AAA+_ATPase"/>
</dbReference>
<protein>
    <submittedName>
        <fullName evidence="2">AAA family ATPase</fullName>
    </submittedName>
    <submittedName>
        <fullName evidence="3">Recombination protein F</fullName>
    </submittedName>
</protein>
<feature type="domain" description="AAA+ ATPase" evidence="1">
    <location>
        <begin position="84"/>
        <end position="398"/>
    </location>
</feature>
<sequence length="496" mass="56510">MTSKHSNTSGLTNLRLSAERGNLLSQFQLCQFYRQDTANSHSDIERVNQQVRHLRDEAANSHLTLDQLSLQSFRRYQSLQIKFDHNLTIIVGENGTGKTSIVESIAKLLSWIASRAIKSNNSGSHITESDIQTSACDYAEIAGKFELNNKTSFDISLSRPVKGWAGKISSELQVTTLLGEMYRELAAINNEQELPVLAFYSVERSALSLADKIDETRLINQSRHRFDAYEDVFRDQSKSYYFIQQYIVLNNLAESGKASYHKHLQFVNKAIESAVPHISNLHIDRSDGSTVIKLDSFGQRINFTQLSQGQKTLASMVGDLALRMVSLNHTMANPLYASGIVLIDEIDLHLHPSLQQKIIPNLQKTFENLQWIITTHSPHVLSTVDKESIRIIQFNKETAAIRTPEFQTKGVISSSVLEQIMGTHAIPEVEESEWIRKYQSLIQNKLWDSKEAEELFDRLQTHFGHHHPVIDELKGLRRLEELKQRYKNKNEEANRA</sequence>
<keyword evidence="5" id="KW-1185">Reference proteome</keyword>
<dbReference type="Pfam" id="PF02463">
    <property type="entry name" value="SMC_N"/>
    <property type="match status" value="1"/>
</dbReference>
<dbReference type="EMBL" id="UGSB01000001">
    <property type="protein sequence ID" value="SUA53892.1"/>
    <property type="molecule type" value="Genomic_DNA"/>
</dbReference>
<dbReference type="SMART" id="SM00382">
    <property type="entry name" value="AAA"/>
    <property type="match status" value="1"/>
</dbReference>
<proteinExistence type="predicted"/>
<evidence type="ECO:0000313" key="4">
    <source>
        <dbReference type="Proteomes" id="UP000254603"/>
    </source>
</evidence>
<dbReference type="RefSeq" id="WP_018575203.1">
    <property type="nucleotide sequence ID" value="NZ_CP065725.1"/>
</dbReference>
<dbReference type="Proteomes" id="UP000254603">
    <property type="component" value="Unassembled WGS sequence"/>
</dbReference>
<reference evidence="2 5" key="2">
    <citation type="submission" date="2020-12" db="EMBL/GenBank/DDBJ databases">
        <title>FDA dAtabase for Regulatory Grade micrObial Sequences (FDA-ARGOS): Supporting development and validation of Infectious Disease Dx tests.</title>
        <authorList>
            <person name="Sproer C."/>
            <person name="Gronow S."/>
            <person name="Severitt S."/>
            <person name="Schroder I."/>
            <person name="Tallon L."/>
            <person name="Sadzewicz L."/>
            <person name="Zhao X."/>
            <person name="Boylan J."/>
            <person name="Ott S."/>
            <person name="Bowen H."/>
            <person name="Vavikolanu K."/>
            <person name="Mehta A."/>
            <person name="Aluvathingal J."/>
            <person name="Nadendla S."/>
            <person name="Lowell S."/>
            <person name="Myers T."/>
            <person name="Yan Y."/>
            <person name="Sichtig H."/>
        </authorList>
    </citation>
    <scope>NUCLEOTIDE SEQUENCE [LARGE SCALE GENOMIC DNA]</scope>
    <source>
        <strain evidence="2 5">FDAARGOS_872</strain>
    </source>
</reference>
<name>A0A378XGN2_9BURK</name>
<evidence type="ECO:0000313" key="3">
    <source>
        <dbReference type="EMBL" id="SUA53892.1"/>
    </source>
</evidence>
<dbReference type="InterPro" id="IPR027417">
    <property type="entry name" value="P-loop_NTPase"/>
</dbReference>
<dbReference type="STRING" id="1122619.GCA_000373745_02020"/>
<dbReference type="PANTHER" id="PTHR43581:SF2">
    <property type="entry name" value="EXCINUCLEASE ATPASE SUBUNIT"/>
    <property type="match status" value="1"/>
</dbReference>
<reference evidence="3 4" key="1">
    <citation type="submission" date="2018-06" db="EMBL/GenBank/DDBJ databases">
        <authorList>
            <consortium name="Pathogen Informatics"/>
            <person name="Doyle S."/>
        </authorList>
    </citation>
    <scope>NUCLEOTIDE SEQUENCE [LARGE SCALE GENOMIC DNA]</scope>
    <source>
        <strain evidence="3 4">NCTC11997</strain>
    </source>
</reference>
<dbReference type="InterPro" id="IPR051396">
    <property type="entry name" value="Bact_Antivir_Def_Nuclease"/>
</dbReference>
<dbReference type="PANTHER" id="PTHR43581">
    <property type="entry name" value="ATP/GTP PHOSPHATASE"/>
    <property type="match status" value="1"/>
</dbReference>
<organism evidence="3 4">
    <name type="scientific">Oligella ureolytica</name>
    <dbReference type="NCBI Taxonomy" id="90244"/>
    <lineage>
        <taxon>Bacteria</taxon>
        <taxon>Pseudomonadati</taxon>
        <taxon>Pseudomonadota</taxon>
        <taxon>Betaproteobacteria</taxon>
        <taxon>Burkholderiales</taxon>
        <taxon>Alcaligenaceae</taxon>
        <taxon>Oligella</taxon>
    </lineage>
</organism>
<dbReference type="AlphaFoldDB" id="A0A378XGN2"/>
<dbReference type="OrthoDB" id="8685799at2"/>
<dbReference type="SUPFAM" id="SSF52540">
    <property type="entry name" value="P-loop containing nucleoside triphosphate hydrolases"/>
    <property type="match status" value="1"/>
</dbReference>
<accession>A0A378XGN2</accession>
<dbReference type="InterPro" id="IPR003395">
    <property type="entry name" value="RecF/RecN/SMC_N"/>
</dbReference>
<evidence type="ECO:0000313" key="5">
    <source>
        <dbReference type="Proteomes" id="UP000594903"/>
    </source>
</evidence>
<gene>
    <name evidence="2" type="ORF">I6G29_06420</name>
    <name evidence="3" type="ORF">NCTC11997_01341</name>
</gene>
<evidence type="ECO:0000259" key="1">
    <source>
        <dbReference type="SMART" id="SM00382"/>
    </source>
</evidence>
<dbReference type="Proteomes" id="UP000594903">
    <property type="component" value="Chromosome"/>
</dbReference>